<dbReference type="Proteomes" id="UP000663855">
    <property type="component" value="Unassembled WGS sequence"/>
</dbReference>
<evidence type="ECO:0000313" key="1">
    <source>
        <dbReference type="EMBL" id="CAF1288367.1"/>
    </source>
</evidence>
<dbReference type="OrthoDB" id="10050035at2759"/>
<sequence>MEISTFTFIKSTTNIIRLSKGQHKPIESRRPLTICDATAPTTTTLICLSEVCEFDYQLYTFTYVTRNGSNSSLLQFNFRHDSMFWALDDVTVIDSVSFATVNANSGFETINSNGSWTVCNPSDSCFPGEISSNYSRTGQYSYIDGAIGNPDYLVQQFPTIGGRLYFINFWLKNLGSGVNSATITIGS</sequence>
<protein>
    <submittedName>
        <fullName evidence="2">Uncharacterized protein</fullName>
    </submittedName>
</protein>
<evidence type="ECO:0000313" key="6">
    <source>
        <dbReference type="Proteomes" id="UP000663834"/>
    </source>
</evidence>
<dbReference type="AlphaFoldDB" id="A0A816DWV2"/>
<evidence type="ECO:0000313" key="5">
    <source>
        <dbReference type="EMBL" id="CAF3969806.1"/>
    </source>
</evidence>
<dbReference type="EMBL" id="CAJNOW010015495">
    <property type="protein sequence ID" value="CAF1642135.1"/>
    <property type="molecule type" value="Genomic_DNA"/>
</dbReference>
<dbReference type="Proteomes" id="UP000663834">
    <property type="component" value="Unassembled WGS sequence"/>
</dbReference>
<organism evidence="2 6">
    <name type="scientific">Rotaria magnacalcarata</name>
    <dbReference type="NCBI Taxonomy" id="392030"/>
    <lineage>
        <taxon>Eukaryota</taxon>
        <taxon>Metazoa</taxon>
        <taxon>Spiralia</taxon>
        <taxon>Gnathifera</taxon>
        <taxon>Rotifera</taxon>
        <taxon>Eurotatoria</taxon>
        <taxon>Bdelloidea</taxon>
        <taxon>Philodinida</taxon>
        <taxon>Philodinidae</taxon>
        <taxon>Rotaria</taxon>
    </lineage>
</organism>
<proteinExistence type="predicted"/>
<dbReference type="EMBL" id="CAJOBH010003885">
    <property type="protein sequence ID" value="CAF3969806.1"/>
    <property type="molecule type" value="Genomic_DNA"/>
</dbReference>
<dbReference type="Proteomes" id="UP000663824">
    <property type="component" value="Unassembled WGS sequence"/>
</dbReference>
<dbReference type="EMBL" id="CAJNOV010007548">
    <property type="protein sequence ID" value="CAF1288367.1"/>
    <property type="molecule type" value="Genomic_DNA"/>
</dbReference>
<dbReference type="Proteomes" id="UP000681720">
    <property type="component" value="Unassembled WGS sequence"/>
</dbReference>
<evidence type="ECO:0000313" key="4">
    <source>
        <dbReference type="EMBL" id="CAF3822943.1"/>
    </source>
</evidence>
<name>A0A816DWV2_9BILA</name>
<comment type="caution">
    <text evidence="2">The sequence shown here is derived from an EMBL/GenBank/DDBJ whole genome shotgun (WGS) entry which is preliminary data.</text>
</comment>
<dbReference type="EMBL" id="CAJOBJ010000443">
    <property type="protein sequence ID" value="CAF3822943.1"/>
    <property type="molecule type" value="Genomic_DNA"/>
</dbReference>
<gene>
    <name evidence="5" type="ORF">BYL167_LOCUS12015</name>
    <name evidence="1" type="ORF">CJN711_LOCUS16318</name>
    <name evidence="4" type="ORF">GIL414_LOCUS2332</name>
    <name evidence="2" type="ORF">KQP761_LOCUS28261</name>
    <name evidence="3" type="ORF">MBJ925_LOCUS7406</name>
</gene>
<accession>A0A816DWV2</accession>
<reference evidence="2" key="1">
    <citation type="submission" date="2021-02" db="EMBL/GenBank/DDBJ databases">
        <authorList>
            <person name="Nowell W R."/>
        </authorList>
    </citation>
    <scope>NUCLEOTIDE SEQUENCE</scope>
</reference>
<dbReference type="Proteomes" id="UP000681967">
    <property type="component" value="Unassembled WGS sequence"/>
</dbReference>
<evidence type="ECO:0000313" key="3">
    <source>
        <dbReference type="EMBL" id="CAF1983320.1"/>
    </source>
</evidence>
<dbReference type="EMBL" id="CAJNRE010002517">
    <property type="protein sequence ID" value="CAF1983320.1"/>
    <property type="molecule type" value="Genomic_DNA"/>
</dbReference>
<evidence type="ECO:0000313" key="2">
    <source>
        <dbReference type="EMBL" id="CAF1642135.1"/>
    </source>
</evidence>